<dbReference type="Proteomes" id="UP000069015">
    <property type="component" value="Chromosome 1"/>
</dbReference>
<reference evidence="2 3" key="1">
    <citation type="submission" date="2015-12" db="EMBL/GenBank/DDBJ databases">
        <title>Complete genome sequence of Pseudoalteromonas rubra SCSIO 6842, harboring a conjugative plasmid.</title>
        <authorList>
            <person name="Li B."/>
            <person name="Wang X."/>
        </authorList>
    </citation>
    <scope>NUCLEOTIDE SEQUENCE [LARGE SCALE GENOMIC DNA]</scope>
    <source>
        <strain evidence="2 3">SCSIO 6842</strain>
    </source>
</reference>
<keyword evidence="1" id="KW-0732">Signal</keyword>
<name>A0A0U2X4N5_9GAMM</name>
<protein>
    <recommendedName>
        <fullName evidence="4">SH3b domain-containing protein</fullName>
    </recommendedName>
</protein>
<evidence type="ECO:0008006" key="4">
    <source>
        <dbReference type="Google" id="ProtNLM"/>
    </source>
</evidence>
<dbReference type="KEGG" id="prr:AT705_08495"/>
<feature type="signal peptide" evidence="1">
    <location>
        <begin position="1"/>
        <end position="22"/>
    </location>
</feature>
<organism evidence="2 3">
    <name type="scientific">Pseudoalteromonas rubra</name>
    <dbReference type="NCBI Taxonomy" id="43658"/>
    <lineage>
        <taxon>Bacteria</taxon>
        <taxon>Pseudomonadati</taxon>
        <taxon>Pseudomonadota</taxon>
        <taxon>Gammaproteobacteria</taxon>
        <taxon>Alteromonadales</taxon>
        <taxon>Pseudoalteromonadaceae</taxon>
        <taxon>Pseudoalteromonas</taxon>
    </lineage>
</organism>
<feature type="chain" id="PRO_5006834127" description="SH3b domain-containing protein" evidence="1">
    <location>
        <begin position="23"/>
        <end position="102"/>
    </location>
</feature>
<dbReference type="RefSeq" id="WP_058796265.1">
    <property type="nucleotide sequence ID" value="NZ_CP013611.1"/>
</dbReference>
<evidence type="ECO:0000256" key="1">
    <source>
        <dbReference type="SAM" id="SignalP"/>
    </source>
</evidence>
<evidence type="ECO:0000313" key="3">
    <source>
        <dbReference type="Proteomes" id="UP000069015"/>
    </source>
</evidence>
<dbReference type="EMBL" id="CP013611">
    <property type="protein sequence ID" value="ALU42980.1"/>
    <property type="molecule type" value="Genomic_DNA"/>
</dbReference>
<dbReference type="AlphaFoldDB" id="A0A0U2X4N5"/>
<accession>A0A0U2X4N5</accession>
<sequence>MKNIVLVLALLFLSVTGFKAQANSYVDTYPKVTKVYVNSGGLALIRIESHDNWLELGKVGDAKTDAWVAIALAAALSGKKTWIRYYPSTSGYPRVSVLSISA</sequence>
<proteinExistence type="predicted"/>
<evidence type="ECO:0000313" key="2">
    <source>
        <dbReference type="EMBL" id="ALU42980.1"/>
    </source>
</evidence>
<gene>
    <name evidence="2" type="ORF">AT705_08495</name>
</gene>